<evidence type="ECO:0000313" key="3">
    <source>
        <dbReference type="Proteomes" id="UP000054321"/>
    </source>
</evidence>
<dbReference type="Pfam" id="PF26639">
    <property type="entry name" value="Het-6_barrel"/>
    <property type="match status" value="1"/>
</dbReference>
<dbReference type="Proteomes" id="UP000054321">
    <property type="component" value="Unassembled WGS sequence"/>
</dbReference>
<evidence type="ECO:0000259" key="1">
    <source>
        <dbReference type="Pfam" id="PF06985"/>
    </source>
</evidence>
<accession>A0A0C3HAV1</accession>
<proteinExistence type="predicted"/>
<dbReference type="Pfam" id="PF06985">
    <property type="entry name" value="HET"/>
    <property type="match status" value="1"/>
</dbReference>
<reference evidence="3" key="2">
    <citation type="submission" date="2015-01" db="EMBL/GenBank/DDBJ databases">
        <title>Evolutionary Origins and Diversification of the Mycorrhizal Mutualists.</title>
        <authorList>
            <consortium name="DOE Joint Genome Institute"/>
            <consortium name="Mycorrhizal Genomics Consortium"/>
            <person name="Kohler A."/>
            <person name="Kuo A."/>
            <person name="Nagy L.G."/>
            <person name="Floudas D."/>
            <person name="Copeland A."/>
            <person name="Barry K.W."/>
            <person name="Cichocki N."/>
            <person name="Veneault-Fourrey C."/>
            <person name="LaButti K."/>
            <person name="Lindquist E.A."/>
            <person name="Lipzen A."/>
            <person name="Lundell T."/>
            <person name="Morin E."/>
            <person name="Murat C."/>
            <person name="Riley R."/>
            <person name="Ohm R."/>
            <person name="Sun H."/>
            <person name="Tunlid A."/>
            <person name="Henrissat B."/>
            <person name="Grigoriev I.V."/>
            <person name="Hibbett D.S."/>
            <person name="Martin F."/>
        </authorList>
    </citation>
    <scope>NUCLEOTIDE SEQUENCE [LARGE SCALE GENOMIC DNA]</scope>
    <source>
        <strain evidence="3">Zn</strain>
    </source>
</reference>
<name>A0A0C3HAV1_OIDMZ</name>
<feature type="domain" description="Heterokaryon incompatibility" evidence="1">
    <location>
        <begin position="44"/>
        <end position="195"/>
    </location>
</feature>
<dbReference type="InterPro" id="IPR010730">
    <property type="entry name" value="HET"/>
</dbReference>
<dbReference type="STRING" id="913774.A0A0C3HAV1"/>
<dbReference type="InterPro" id="IPR052895">
    <property type="entry name" value="HetReg/Transcr_Mod"/>
</dbReference>
<dbReference type="HOGENOM" id="CLU_004184_7_3_1"/>
<organism evidence="2 3">
    <name type="scientific">Oidiodendron maius (strain Zn)</name>
    <dbReference type="NCBI Taxonomy" id="913774"/>
    <lineage>
        <taxon>Eukaryota</taxon>
        <taxon>Fungi</taxon>
        <taxon>Dikarya</taxon>
        <taxon>Ascomycota</taxon>
        <taxon>Pezizomycotina</taxon>
        <taxon>Leotiomycetes</taxon>
        <taxon>Leotiomycetes incertae sedis</taxon>
        <taxon>Myxotrichaceae</taxon>
        <taxon>Oidiodendron</taxon>
    </lineage>
</organism>
<reference evidence="2 3" key="1">
    <citation type="submission" date="2014-04" db="EMBL/GenBank/DDBJ databases">
        <authorList>
            <consortium name="DOE Joint Genome Institute"/>
            <person name="Kuo A."/>
            <person name="Martino E."/>
            <person name="Perotto S."/>
            <person name="Kohler A."/>
            <person name="Nagy L.G."/>
            <person name="Floudas D."/>
            <person name="Copeland A."/>
            <person name="Barry K.W."/>
            <person name="Cichocki N."/>
            <person name="Veneault-Fourrey C."/>
            <person name="LaButti K."/>
            <person name="Lindquist E.A."/>
            <person name="Lipzen A."/>
            <person name="Lundell T."/>
            <person name="Morin E."/>
            <person name="Murat C."/>
            <person name="Sun H."/>
            <person name="Tunlid A."/>
            <person name="Henrissat B."/>
            <person name="Grigoriev I.V."/>
            <person name="Hibbett D.S."/>
            <person name="Martin F."/>
            <person name="Nordberg H.P."/>
            <person name="Cantor M.N."/>
            <person name="Hua S.X."/>
        </authorList>
    </citation>
    <scope>NUCLEOTIDE SEQUENCE [LARGE SCALE GENOMIC DNA]</scope>
    <source>
        <strain evidence="2 3">Zn</strain>
    </source>
</reference>
<dbReference type="PANTHER" id="PTHR24148:SF64">
    <property type="entry name" value="HETEROKARYON INCOMPATIBILITY DOMAIN-CONTAINING PROTEIN"/>
    <property type="match status" value="1"/>
</dbReference>
<dbReference type="PANTHER" id="PTHR24148">
    <property type="entry name" value="ANKYRIN REPEAT DOMAIN-CONTAINING PROTEIN 39 HOMOLOG-RELATED"/>
    <property type="match status" value="1"/>
</dbReference>
<keyword evidence="3" id="KW-1185">Reference proteome</keyword>
<sequence length="652" mass="74688">MEPFKYSGLIGDSSFRVIFLEPGQAHDELRCRLEAHDATSAPEYEALSYVWGGPERKRILVSEGKQLLITTALEVALARLRLPDLPRVLWVDQLCINQDDLDERTQQVQLMKSIYSKAKRVLVWLGIDDENQASGAKEVIKKIDAVWNDRIGSIMFPTNEELEKRGLPPKEASCWRDLEQMMNKPYFERIWVVQECRVASDVLILWGAEQFSWDEYFHTYFWSAVNNAGDYGRGSKSVTLNWPNSQILFSTTNYGDFGLKLDWIGLLEETKTHKSTDSRDKLYALLGLFEENGPSIRPDYHKPASEVFADFTANMIPQMDSLILLSFAQLAKNDQFPLWAPRWVSDISEECSYKPFTFYDFSASRKLRPVSRERSKWDVLELKGLLIDSMELTSSPLLEDISESGTNTIQNAWDLLGLKKQQIENRYMEAHGVLKAFVWTLTAGQGFHSSHPHSKPAENSLFLDFAAYQIGSLQSYMALADEQLLTLTEQKCQRAALQLGLEARDAYQYLEMNPEARSEVSSDDLRDWMKDWMLEAHAGNNNAWDLAWDMFKKIGINPDATDHYHILMVLITMWRKIFVSKQGYVGLSSHNVQPGDQICVLFGGSTPYIVRPTSISGEYLFLGECYVHGLMNGEAIQQWEEGILPSQWFHLR</sequence>
<dbReference type="AlphaFoldDB" id="A0A0C3HAV1"/>
<dbReference type="InParanoid" id="A0A0C3HAV1"/>
<protein>
    <recommendedName>
        <fullName evidence="1">Heterokaryon incompatibility domain-containing protein</fullName>
    </recommendedName>
</protein>
<dbReference type="EMBL" id="KN832872">
    <property type="protein sequence ID" value="KIN05381.1"/>
    <property type="molecule type" value="Genomic_DNA"/>
</dbReference>
<evidence type="ECO:0000313" key="2">
    <source>
        <dbReference type="EMBL" id="KIN05381.1"/>
    </source>
</evidence>
<gene>
    <name evidence="2" type="ORF">OIDMADRAFT_51193</name>
</gene>
<dbReference type="OrthoDB" id="2157530at2759"/>